<evidence type="ECO:0000313" key="3">
    <source>
        <dbReference type="EMBL" id="PYF74800.1"/>
    </source>
</evidence>
<reference evidence="3 4" key="1">
    <citation type="submission" date="2018-06" db="EMBL/GenBank/DDBJ databases">
        <title>Genomic Encyclopedia of Archaeal and Bacterial Type Strains, Phase II (KMG-II): from individual species to whole genera.</title>
        <authorList>
            <person name="Goeker M."/>
        </authorList>
    </citation>
    <scope>NUCLEOTIDE SEQUENCE [LARGE SCALE GENOMIC DNA]</scope>
    <source>
        <strain evidence="3 4">DSM 27372</strain>
    </source>
</reference>
<dbReference type="InterPro" id="IPR005151">
    <property type="entry name" value="Tail-specific_protease"/>
</dbReference>
<dbReference type="AlphaFoldDB" id="A0A318UH14"/>
<dbReference type="SUPFAM" id="SSF52096">
    <property type="entry name" value="ClpP/crotonase"/>
    <property type="match status" value="1"/>
</dbReference>
<feature type="chain" id="PRO_5016234304" evidence="1">
    <location>
        <begin position="21"/>
        <end position="475"/>
    </location>
</feature>
<dbReference type="Proteomes" id="UP000248198">
    <property type="component" value="Unassembled WGS sequence"/>
</dbReference>
<keyword evidence="4" id="KW-1185">Reference proteome</keyword>
<gene>
    <name evidence="3" type="ORF">B0O44_103246</name>
</gene>
<comment type="caution">
    <text evidence="3">The sequence shown here is derived from an EMBL/GenBank/DDBJ whole genome shotgun (WGS) entry which is preliminary data.</text>
</comment>
<feature type="signal peptide" evidence="1">
    <location>
        <begin position="1"/>
        <end position="20"/>
    </location>
</feature>
<dbReference type="InterPro" id="IPR029045">
    <property type="entry name" value="ClpP/crotonase-like_dom_sf"/>
</dbReference>
<dbReference type="EMBL" id="QKLU01000003">
    <property type="protein sequence ID" value="PYF74800.1"/>
    <property type="molecule type" value="Genomic_DNA"/>
</dbReference>
<organism evidence="3 4">
    <name type="scientific">Pedobacter nutrimenti</name>
    <dbReference type="NCBI Taxonomy" id="1241337"/>
    <lineage>
        <taxon>Bacteria</taxon>
        <taxon>Pseudomonadati</taxon>
        <taxon>Bacteroidota</taxon>
        <taxon>Sphingobacteriia</taxon>
        <taxon>Sphingobacteriales</taxon>
        <taxon>Sphingobacteriaceae</taxon>
        <taxon>Pedobacter</taxon>
    </lineage>
</organism>
<accession>A0A318UH14</accession>
<protein>
    <submittedName>
        <fullName evidence="3">Peptidase S41-like protein</fullName>
    </submittedName>
</protein>
<sequence length="475" mass="53586">MKIKIILFAVLLFAVNAAGAQEICACSEALERLTVKIESEYPGFEQKTKDKILYNSFKQQLREQAASTDKTKCFEVLKKYTSFFRDGHIWINPATAVDQKGVVSTKLVDIDLKKFKNQLKASPDPLEGIWKNKFEWTGGTGYEIGITKNKDGGQLGFVMSSTSGFWKPGETKFRLFPDGKFEFYSFDKTLKTGTYELYGNSILYFREARAVFIKESPQSNLTQQQVRQKVGEFYGFGIKKLSNQTTLLSLPSFDYPFVDIIKDLVTYNRPLLEGQKNLIIDIRGNSGGTDNAYQILLPYIMSNSIRSMGVEYLASPTLVKGLETYLKTASDDKEKEEEVEMVKRWIGLFEKNMGKFVNVGDSTVSIQKVLSAGKGPDHVVILTDKRVGSSAESFVLKAKQSKKVKIAGTVSSGGLDYASARMFDFGCPEYLLQLPTYRSLRLPDYPIDNIGIQPDLYLDKSVKDWVQFCVEYLEQ</sequence>
<proteinExistence type="predicted"/>
<dbReference type="Pfam" id="PF03572">
    <property type="entry name" value="Peptidase_S41"/>
    <property type="match status" value="1"/>
</dbReference>
<dbReference type="GO" id="GO:0006508">
    <property type="term" value="P:proteolysis"/>
    <property type="evidence" value="ECO:0007669"/>
    <property type="project" value="InterPro"/>
</dbReference>
<dbReference type="RefSeq" id="WP_211321352.1">
    <property type="nucleotide sequence ID" value="NZ_QKLU01000003.1"/>
</dbReference>
<dbReference type="Gene3D" id="3.90.226.10">
    <property type="entry name" value="2-enoyl-CoA Hydratase, Chain A, domain 1"/>
    <property type="match status" value="1"/>
</dbReference>
<evidence type="ECO:0000256" key="1">
    <source>
        <dbReference type="SAM" id="SignalP"/>
    </source>
</evidence>
<feature type="domain" description="Tail specific protease" evidence="2">
    <location>
        <begin position="248"/>
        <end position="456"/>
    </location>
</feature>
<name>A0A318UH14_9SPHI</name>
<dbReference type="GO" id="GO:0008236">
    <property type="term" value="F:serine-type peptidase activity"/>
    <property type="evidence" value="ECO:0007669"/>
    <property type="project" value="InterPro"/>
</dbReference>
<keyword evidence="1" id="KW-0732">Signal</keyword>
<evidence type="ECO:0000313" key="4">
    <source>
        <dbReference type="Proteomes" id="UP000248198"/>
    </source>
</evidence>
<evidence type="ECO:0000259" key="2">
    <source>
        <dbReference type="Pfam" id="PF03572"/>
    </source>
</evidence>